<dbReference type="Gene3D" id="4.10.1060.10">
    <property type="entry name" value="Zinc finger, RanBP2-type"/>
    <property type="match status" value="2"/>
</dbReference>
<evidence type="ECO:0000313" key="7">
    <source>
        <dbReference type="Proteomes" id="UP000035681"/>
    </source>
</evidence>
<dbReference type="PROSITE" id="PS01358">
    <property type="entry name" value="ZF_RANBP2_1"/>
    <property type="match status" value="3"/>
</dbReference>
<evidence type="ECO:0000313" key="8">
    <source>
        <dbReference type="WBParaSite" id="SSTP_0000199100.1"/>
    </source>
</evidence>
<reference evidence="8" key="1">
    <citation type="submission" date="2015-08" db="UniProtKB">
        <authorList>
            <consortium name="WormBaseParasite"/>
        </authorList>
    </citation>
    <scope>IDENTIFICATION</scope>
</reference>
<accession>A0A0K0DXM6</accession>
<dbReference type="AlphaFoldDB" id="A0A0K0DXM6"/>
<evidence type="ECO:0000259" key="6">
    <source>
        <dbReference type="PROSITE" id="PS50199"/>
    </source>
</evidence>
<feature type="compositionally biased region" description="Polar residues" evidence="5">
    <location>
        <begin position="341"/>
        <end position="350"/>
    </location>
</feature>
<dbReference type="Pfam" id="PF00641">
    <property type="entry name" value="Zn_ribbon_RanBP"/>
    <property type="match status" value="2"/>
</dbReference>
<dbReference type="WBParaSite" id="TCONS_00008997.p1">
    <property type="protein sequence ID" value="TCONS_00008997.p1"/>
    <property type="gene ID" value="XLOC_006854"/>
</dbReference>
<dbReference type="InterPro" id="IPR036443">
    <property type="entry name" value="Znf_RanBP2_sf"/>
</dbReference>
<keyword evidence="7" id="KW-1185">Reference proteome</keyword>
<evidence type="ECO:0000256" key="2">
    <source>
        <dbReference type="ARBA" id="ARBA00022771"/>
    </source>
</evidence>
<feature type="domain" description="RanBP2-type" evidence="6">
    <location>
        <begin position="438"/>
        <end position="469"/>
    </location>
</feature>
<evidence type="ECO:0000313" key="9">
    <source>
        <dbReference type="WBParaSite" id="TCONS_00008997.p1"/>
    </source>
</evidence>
<dbReference type="SMART" id="SM00547">
    <property type="entry name" value="ZnF_RBZ"/>
    <property type="match status" value="3"/>
</dbReference>
<dbReference type="SUPFAM" id="SSF90209">
    <property type="entry name" value="Ran binding protein zinc finger-like"/>
    <property type="match status" value="2"/>
</dbReference>
<dbReference type="STRING" id="6248.A0A0K0DXM6"/>
<feature type="compositionally biased region" description="Polar residues" evidence="5">
    <location>
        <begin position="509"/>
        <end position="526"/>
    </location>
</feature>
<feature type="region of interest" description="Disordered" evidence="5">
    <location>
        <begin position="509"/>
        <end position="537"/>
    </location>
</feature>
<dbReference type="PROSITE" id="PS50199">
    <property type="entry name" value="ZF_RANBP2_2"/>
    <property type="match status" value="3"/>
</dbReference>
<evidence type="ECO:0000256" key="3">
    <source>
        <dbReference type="ARBA" id="ARBA00022833"/>
    </source>
</evidence>
<dbReference type="GO" id="GO:0008270">
    <property type="term" value="F:zinc ion binding"/>
    <property type="evidence" value="ECO:0007669"/>
    <property type="project" value="UniProtKB-KW"/>
</dbReference>
<name>A0A0K0DXM6_STRER</name>
<keyword evidence="2 4" id="KW-0863">Zinc-finger</keyword>
<protein>
    <submittedName>
        <fullName evidence="8 9">RanBP2-type domain-containing protein</fullName>
    </submittedName>
</protein>
<evidence type="ECO:0000256" key="1">
    <source>
        <dbReference type="ARBA" id="ARBA00022723"/>
    </source>
</evidence>
<dbReference type="InterPro" id="IPR001876">
    <property type="entry name" value="Znf_RanBP2"/>
</dbReference>
<proteinExistence type="predicted"/>
<feature type="domain" description="RanBP2-type" evidence="6">
    <location>
        <begin position="366"/>
        <end position="395"/>
    </location>
</feature>
<dbReference type="Proteomes" id="UP000035681">
    <property type="component" value="Unplaced"/>
</dbReference>
<dbReference type="WBParaSite" id="SSTP_0000199100.1">
    <property type="protein sequence ID" value="SSTP_0000199100.1"/>
    <property type="gene ID" value="SSTP_0000199100"/>
</dbReference>
<feature type="region of interest" description="Disordered" evidence="5">
    <location>
        <begin position="327"/>
        <end position="354"/>
    </location>
</feature>
<sequence>MNSPNDKSNSGWYKSLCRYINSINSVKSGIDPNIEEHSDNDSIKSKSPIKDSKKSFTYLTPKIERLSDEKSKGTEPSLDYKSVFKPNTRKRPILNTSSEIKTGIDRKWLKLNEEVCQNYVHVDTPHPFVKSSRLLDYSNDVEENNMKIKLIEDEKDLLRRSISHMVHEEVRKIADMDDRLPFGYLSKKASPSMFAYTASSRLANEKKSLFTPTRAHLLATNVSKTSFSRWNKPLKLNGKQHSDYLEKNGEKIEEKKSTKRKNVFSANFDDKEFFEPKVSKKDTAEDSVVLVQKPKVTNLAYKFSNPLNRGPLCSKCRVPVENKEITDVGNLSKNEDKNSDSEVSAASSPDYSKEATTEVTFPNKSLSKLWSCQACYVNNSNDKNECDCCKTPKGEILPVSVSSKDWSCPDCMVKNKETDSKCVCCTAMKPGMTSNVSSEGSKKWTCETCLVPNEADKNNCVCCDTPRVSSNTVVSKPAPKTLKPTTFIPTTGNFSFGFSASSVKNNENNSNAFGTSSNITTNTFEKPSSEIKNKEQNCSSFSLSNSNGLVGDKESNKESSSFSFGTKSTDLTTTVLKSPNISSFSNPVAELKTVNDTSAIFGTPLSSKNSETLSVDTQPVTNNENEVTNTVPIIDSSNQTSTSKNSFFGTSFKQQNPGSTSIFGTPKTSDPSTESIFGTAKPIETNSTSLFGSNLSTQSNNIFSVESSKQSLFSMEKKNNVGSNSLFGTKLEGSNPTLSLFGSSSQQTVNSNNPPSLFNSAGNNGMASSSSLFGQNANLSGTTNSLFQSSFSQSLTNNAPSNPFGSSTNSSTTTCTFGTSTSNIQPSSGFNFEFNNKNQENHSMGFNFGLQAQKNPTTMEIPNEVKGFDFGSAPQSFDFSNRSSSFQFGSSNSVANVFSSSSPVPSAAPSPLVGRRIAQAKRKGVRRM</sequence>
<organism evidence="8">
    <name type="scientific">Strongyloides stercoralis</name>
    <name type="common">Threadworm</name>
    <dbReference type="NCBI Taxonomy" id="6248"/>
    <lineage>
        <taxon>Eukaryota</taxon>
        <taxon>Metazoa</taxon>
        <taxon>Ecdysozoa</taxon>
        <taxon>Nematoda</taxon>
        <taxon>Chromadorea</taxon>
        <taxon>Rhabditida</taxon>
        <taxon>Tylenchina</taxon>
        <taxon>Panagrolaimomorpha</taxon>
        <taxon>Strongyloidoidea</taxon>
        <taxon>Strongyloididae</taxon>
        <taxon>Strongyloides</taxon>
    </lineage>
</organism>
<keyword evidence="1" id="KW-0479">Metal-binding</keyword>
<feature type="domain" description="RanBP2-type" evidence="6">
    <location>
        <begin position="402"/>
        <end position="431"/>
    </location>
</feature>
<evidence type="ECO:0000256" key="4">
    <source>
        <dbReference type="PROSITE-ProRule" id="PRU00322"/>
    </source>
</evidence>
<keyword evidence="3" id="KW-0862">Zinc</keyword>
<evidence type="ECO:0000256" key="5">
    <source>
        <dbReference type="SAM" id="MobiDB-lite"/>
    </source>
</evidence>